<evidence type="ECO:0000256" key="2">
    <source>
        <dbReference type="ARBA" id="ARBA00022801"/>
    </source>
</evidence>
<dbReference type="InterPro" id="IPR050300">
    <property type="entry name" value="GDXG_lipolytic_enzyme"/>
</dbReference>
<accession>A0A160VBD1</accession>
<sequence length="297" mass="31477">MATSPELTRVIGLMKAIRAKPPADIHEARSVLDQAFAELKPSSDVTVFEIDAGAVPCQWITAPDTPQDRLIIYFHGGAYAACSPTTHQDLIGRLSRASGAAALGVDYRLAPEHLFPAAVDDSIAAYNWALSHGFEPSNIVLAGDSAGGGLVLSVLLAARDSGIDLPAAGVCFSPWVDLECSGASMATNDHLDDFIKYGGLSARAESYLGGADPKHPWASALYADLRGLPPLLVHVGSAETLLDDSTRLVASAERAGVDITFKIWEDMVHVWQAFASILPEGQESIEEAGAFIRKKLA</sequence>
<dbReference type="EMBL" id="FAXA01000430">
    <property type="protein sequence ID" value="CUV03522.1"/>
    <property type="molecule type" value="Genomic_DNA"/>
</dbReference>
<dbReference type="PROSITE" id="PS01173">
    <property type="entry name" value="LIPASE_GDXG_HIS"/>
    <property type="match status" value="1"/>
</dbReference>
<dbReference type="GO" id="GO:0004806">
    <property type="term" value="F:triacylglycerol lipase activity"/>
    <property type="evidence" value="ECO:0007669"/>
    <property type="project" value="TreeGrafter"/>
</dbReference>
<dbReference type="InterPro" id="IPR002168">
    <property type="entry name" value="Lipase_GDXG_HIS_AS"/>
</dbReference>
<evidence type="ECO:0000256" key="1">
    <source>
        <dbReference type="ARBA" id="ARBA00010515"/>
    </source>
</evidence>
<dbReference type="PANTHER" id="PTHR48081">
    <property type="entry name" value="AB HYDROLASE SUPERFAMILY PROTEIN C4A8.06C"/>
    <property type="match status" value="1"/>
</dbReference>
<dbReference type="PANTHER" id="PTHR48081:SF30">
    <property type="entry name" value="ACETYL-HYDROLASE LIPR-RELATED"/>
    <property type="match status" value="1"/>
</dbReference>
<dbReference type="SUPFAM" id="SSF53474">
    <property type="entry name" value="alpha/beta-Hydrolases"/>
    <property type="match status" value="1"/>
</dbReference>
<protein>
    <submittedName>
        <fullName evidence="4">Esterase/lipase</fullName>
    </submittedName>
</protein>
<dbReference type="InterPro" id="IPR013094">
    <property type="entry name" value="AB_hydrolase_3"/>
</dbReference>
<reference evidence="4" key="1">
    <citation type="submission" date="2015-10" db="EMBL/GenBank/DDBJ databases">
        <authorList>
            <person name="Gilbert D.G."/>
        </authorList>
    </citation>
    <scope>NUCLEOTIDE SEQUENCE</scope>
</reference>
<dbReference type="PROSITE" id="PS01174">
    <property type="entry name" value="LIPASE_GDXG_SER"/>
    <property type="match status" value="1"/>
</dbReference>
<dbReference type="Pfam" id="PF07859">
    <property type="entry name" value="Abhydrolase_3"/>
    <property type="match status" value="1"/>
</dbReference>
<gene>
    <name evidence="4" type="ORF">MGWOODY_Clf1694</name>
</gene>
<keyword evidence="2" id="KW-0378">Hydrolase</keyword>
<evidence type="ECO:0000259" key="3">
    <source>
        <dbReference type="Pfam" id="PF07859"/>
    </source>
</evidence>
<dbReference type="InterPro" id="IPR029058">
    <property type="entry name" value="AB_hydrolase_fold"/>
</dbReference>
<evidence type="ECO:0000313" key="4">
    <source>
        <dbReference type="EMBL" id="CUV03522.1"/>
    </source>
</evidence>
<organism evidence="4">
    <name type="scientific">hydrothermal vent metagenome</name>
    <dbReference type="NCBI Taxonomy" id="652676"/>
    <lineage>
        <taxon>unclassified sequences</taxon>
        <taxon>metagenomes</taxon>
        <taxon>ecological metagenomes</taxon>
    </lineage>
</organism>
<name>A0A160VBD1_9ZZZZ</name>
<dbReference type="InterPro" id="IPR033140">
    <property type="entry name" value="Lipase_GDXG_put_SER_AS"/>
</dbReference>
<feature type="domain" description="Alpha/beta hydrolase fold-3" evidence="3">
    <location>
        <begin position="71"/>
        <end position="272"/>
    </location>
</feature>
<comment type="similarity">
    <text evidence="1">Belongs to the 'GDXG' lipolytic enzyme family.</text>
</comment>
<dbReference type="AlphaFoldDB" id="A0A160VBD1"/>
<proteinExistence type="inferred from homology"/>
<dbReference type="Gene3D" id="3.40.50.1820">
    <property type="entry name" value="alpha/beta hydrolase"/>
    <property type="match status" value="1"/>
</dbReference>